<dbReference type="Proteomes" id="UP000265520">
    <property type="component" value="Unassembled WGS sequence"/>
</dbReference>
<evidence type="ECO:0000313" key="2">
    <source>
        <dbReference type="Proteomes" id="UP000265520"/>
    </source>
</evidence>
<evidence type="ECO:0000313" key="1">
    <source>
        <dbReference type="EMBL" id="MCI24416.1"/>
    </source>
</evidence>
<name>A0A392QLK9_9FABA</name>
<organism evidence="1 2">
    <name type="scientific">Trifolium medium</name>
    <dbReference type="NCBI Taxonomy" id="97028"/>
    <lineage>
        <taxon>Eukaryota</taxon>
        <taxon>Viridiplantae</taxon>
        <taxon>Streptophyta</taxon>
        <taxon>Embryophyta</taxon>
        <taxon>Tracheophyta</taxon>
        <taxon>Spermatophyta</taxon>
        <taxon>Magnoliopsida</taxon>
        <taxon>eudicotyledons</taxon>
        <taxon>Gunneridae</taxon>
        <taxon>Pentapetalae</taxon>
        <taxon>rosids</taxon>
        <taxon>fabids</taxon>
        <taxon>Fabales</taxon>
        <taxon>Fabaceae</taxon>
        <taxon>Papilionoideae</taxon>
        <taxon>50 kb inversion clade</taxon>
        <taxon>NPAAA clade</taxon>
        <taxon>Hologalegina</taxon>
        <taxon>IRL clade</taxon>
        <taxon>Trifolieae</taxon>
        <taxon>Trifolium</taxon>
    </lineage>
</organism>
<keyword evidence="2" id="KW-1185">Reference proteome</keyword>
<accession>A0A392QLK9</accession>
<reference evidence="1 2" key="1">
    <citation type="journal article" date="2018" name="Front. Plant Sci.">
        <title>Red Clover (Trifolium pratense) and Zigzag Clover (T. medium) - A Picture of Genomic Similarities and Differences.</title>
        <authorList>
            <person name="Dluhosova J."/>
            <person name="Istvanek J."/>
            <person name="Nedelnik J."/>
            <person name="Repkova J."/>
        </authorList>
    </citation>
    <scope>NUCLEOTIDE SEQUENCE [LARGE SCALE GENOMIC DNA]</scope>
    <source>
        <strain evidence="2">cv. 10/8</strain>
        <tissue evidence="1">Leaf</tissue>
    </source>
</reference>
<sequence length="78" mass="8530">MVCCAAVELAAESFLLTSSPSICAVRRWSWRRNLSFSLLLHRSVLCGGGGWLLNLSFSLLLHRSVLCGGGGWLLCFDD</sequence>
<protein>
    <submittedName>
        <fullName evidence="1">Uncharacterized protein</fullName>
    </submittedName>
</protein>
<dbReference type="EMBL" id="LXQA010141311">
    <property type="protein sequence ID" value="MCI24416.1"/>
    <property type="molecule type" value="Genomic_DNA"/>
</dbReference>
<proteinExistence type="predicted"/>
<comment type="caution">
    <text evidence="1">The sequence shown here is derived from an EMBL/GenBank/DDBJ whole genome shotgun (WGS) entry which is preliminary data.</text>
</comment>
<dbReference type="AlphaFoldDB" id="A0A392QLK9"/>